<dbReference type="PROSITE" id="PS50949">
    <property type="entry name" value="HTH_GNTR"/>
    <property type="match status" value="1"/>
</dbReference>
<evidence type="ECO:0000313" key="7">
    <source>
        <dbReference type="Proteomes" id="UP001596915"/>
    </source>
</evidence>
<proteinExistence type="predicted"/>
<evidence type="ECO:0000256" key="3">
    <source>
        <dbReference type="ARBA" id="ARBA00023163"/>
    </source>
</evidence>
<feature type="region of interest" description="Disordered" evidence="4">
    <location>
        <begin position="1"/>
        <end position="23"/>
    </location>
</feature>
<comment type="caution">
    <text evidence="6">The sequence shown here is derived from an EMBL/GenBank/DDBJ whole genome shotgun (WGS) entry which is preliminary data.</text>
</comment>
<evidence type="ECO:0000256" key="2">
    <source>
        <dbReference type="ARBA" id="ARBA00023125"/>
    </source>
</evidence>
<keyword evidence="1" id="KW-0805">Transcription regulation</keyword>
<dbReference type="Proteomes" id="UP001596915">
    <property type="component" value="Unassembled WGS sequence"/>
</dbReference>
<dbReference type="Pfam" id="PF00392">
    <property type="entry name" value="GntR"/>
    <property type="match status" value="1"/>
</dbReference>
<dbReference type="InterPro" id="IPR036390">
    <property type="entry name" value="WH_DNA-bd_sf"/>
</dbReference>
<gene>
    <name evidence="6" type="ORF">ACFQ2K_12750</name>
</gene>
<keyword evidence="2" id="KW-0238">DNA-binding</keyword>
<organism evidence="6 7">
    <name type="scientific">Streptomyces sanglieri</name>
    <dbReference type="NCBI Taxonomy" id="193460"/>
    <lineage>
        <taxon>Bacteria</taxon>
        <taxon>Bacillati</taxon>
        <taxon>Actinomycetota</taxon>
        <taxon>Actinomycetes</taxon>
        <taxon>Kitasatosporales</taxon>
        <taxon>Streptomycetaceae</taxon>
        <taxon>Streptomyces</taxon>
    </lineage>
</organism>
<evidence type="ECO:0000256" key="1">
    <source>
        <dbReference type="ARBA" id="ARBA00023015"/>
    </source>
</evidence>
<accession>A0ABW2WU89</accession>
<dbReference type="InterPro" id="IPR000524">
    <property type="entry name" value="Tscrpt_reg_HTH_GntR"/>
</dbReference>
<keyword evidence="3" id="KW-0804">Transcription</keyword>
<protein>
    <submittedName>
        <fullName evidence="6">GntR family transcriptional regulator</fullName>
    </submittedName>
</protein>
<keyword evidence="7" id="KW-1185">Reference proteome</keyword>
<evidence type="ECO:0000259" key="5">
    <source>
        <dbReference type="PROSITE" id="PS50949"/>
    </source>
</evidence>
<sequence length="102" mass="11111">MLAAVSRQEATPSGMPSRSAPMRVIGRRSSVDEVVGQLNEALMQGTWAIRDRLPTEWRLTEELGVSRTVIREAVRALVVVAVRDGVDGRGRVGLQQPFAVAD</sequence>
<reference evidence="7" key="1">
    <citation type="journal article" date="2019" name="Int. J. Syst. Evol. Microbiol.">
        <title>The Global Catalogue of Microorganisms (GCM) 10K type strain sequencing project: providing services to taxonomists for standard genome sequencing and annotation.</title>
        <authorList>
            <consortium name="The Broad Institute Genomics Platform"/>
            <consortium name="The Broad Institute Genome Sequencing Center for Infectious Disease"/>
            <person name="Wu L."/>
            <person name="Ma J."/>
        </authorList>
    </citation>
    <scope>NUCLEOTIDE SEQUENCE [LARGE SCALE GENOMIC DNA]</scope>
    <source>
        <strain evidence="7">JCM 12607</strain>
    </source>
</reference>
<evidence type="ECO:0000256" key="4">
    <source>
        <dbReference type="SAM" id="MobiDB-lite"/>
    </source>
</evidence>
<dbReference type="EMBL" id="JBHTGL010000008">
    <property type="protein sequence ID" value="MFD0623520.1"/>
    <property type="molecule type" value="Genomic_DNA"/>
</dbReference>
<name>A0ABW2WU89_9ACTN</name>
<dbReference type="SUPFAM" id="SSF46785">
    <property type="entry name" value="Winged helix' DNA-binding domain"/>
    <property type="match status" value="1"/>
</dbReference>
<dbReference type="InterPro" id="IPR036388">
    <property type="entry name" value="WH-like_DNA-bd_sf"/>
</dbReference>
<evidence type="ECO:0000313" key="6">
    <source>
        <dbReference type="EMBL" id="MFD0623520.1"/>
    </source>
</evidence>
<dbReference type="Gene3D" id="1.10.10.10">
    <property type="entry name" value="Winged helix-like DNA-binding domain superfamily/Winged helix DNA-binding domain"/>
    <property type="match status" value="1"/>
</dbReference>
<feature type="domain" description="HTH gntR-type" evidence="5">
    <location>
        <begin position="28"/>
        <end position="96"/>
    </location>
</feature>